<dbReference type="GO" id="GO:0051301">
    <property type="term" value="P:cell division"/>
    <property type="evidence" value="ECO:0007669"/>
    <property type="project" value="UniProtKB-KW"/>
</dbReference>
<comment type="caution">
    <text evidence="20">The sequence shown here is derived from an EMBL/GenBank/DDBJ whole genome shotgun (WGS) entry which is preliminary data.</text>
</comment>
<protein>
    <recommendedName>
        <fullName evidence="17">DASH complex subunit DUO1</fullName>
    </recommendedName>
    <alternativeName>
        <fullName evidence="18">Outer kinetochore protein DUO1</fullName>
    </alternativeName>
</protein>
<feature type="compositionally biased region" description="Low complexity" evidence="19">
    <location>
        <begin position="201"/>
        <end position="224"/>
    </location>
</feature>
<dbReference type="InterPro" id="IPR013960">
    <property type="entry name" value="DASH_Duo1"/>
</dbReference>
<evidence type="ECO:0000313" key="21">
    <source>
        <dbReference type="Proteomes" id="UP000748025"/>
    </source>
</evidence>
<keyword evidence="9" id="KW-0498">Mitosis</keyword>
<evidence type="ECO:0000256" key="15">
    <source>
        <dbReference type="ARBA" id="ARBA00023306"/>
    </source>
</evidence>
<dbReference type="GO" id="GO:0042729">
    <property type="term" value="C:DASH complex"/>
    <property type="evidence" value="ECO:0007669"/>
    <property type="project" value="InterPro"/>
</dbReference>
<dbReference type="EMBL" id="SRPW01000273">
    <property type="protein sequence ID" value="KAG6016131.1"/>
    <property type="molecule type" value="Genomic_DNA"/>
</dbReference>
<evidence type="ECO:0000256" key="14">
    <source>
        <dbReference type="ARBA" id="ARBA00023242"/>
    </source>
</evidence>
<keyword evidence="15" id="KW-0131">Cell cycle</keyword>
<evidence type="ECO:0000256" key="17">
    <source>
        <dbReference type="ARBA" id="ARBA00044152"/>
    </source>
</evidence>
<keyword evidence="5" id="KW-0158">Chromosome</keyword>
<dbReference type="GO" id="GO:0005874">
    <property type="term" value="C:microtubule"/>
    <property type="evidence" value="ECO:0007669"/>
    <property type="project" value="UniProtKB-KW"/>
</dbReference>
<feature type="compositionally biased region" description="Polar residues" evidence="19">
    <location>
        <begin position="1"/>
        <end position="10"/>
    </location>
</feature>
<dbReference type="Pfam" id="PF08651">
    <property type="entry name" value="DASH_Duo1"/>
    <property type="match status" value="1"/>
</dbReference>
<dbReference type="Proteomes" id="UP000748025">
    <property type="component" value="Unassembled WGS sequence"/>
</dbReference>
<evidence type="ECO:0000256" key="6">
    <source>
        <dbReference type="ARBA" id="ARBA00022490"/>
    </source>
</evidence>
<feature type="region of interest" description="Disordered" evidence="19">
    <location>
        <begin position="129"/>
        <end position="233"/>
    </location>
</feature>
<keyword evidence="14" id="KW-0539">Nucleus</keyword>
<feature type="region of interest" description="Disordered" evidence="19">
    <location>
        <begin position="1"/>
        <end position="52"/>
    </location>
</feature>
<keyword evidence="8" id="KW-0493">Microtubule</keyword>
<evidence type="ECO:0000313" key="20">
    <source>
        <dbReference type="EMBL" id="KAG6016131.1"/>
    </source>
</evidence>
<evidence type="ECO:0000256" key="4">
    <source>
        <dbReference type="ARBA" id="ARBA00005366"/>
    </source>
</evidence>
<keyword evidence="10" id="KW-0159">Chromosome partition</keyword>
<evidence type="ECO:0000256" key="2">
    <source>
        <dbReference type="ARBA" id="ARBA00004186"/>
    </source>
</evidence>
<feature type="compositionally biased region" description="Low complexity" evidence="19">
    <location>
        <begin position="165"/>
        <end position="190"/>
    </location>
</feature>
<evidence type="ECO:0000256" key="8">
    <source>
        <dbReference type="ARBA" id="ARBA00022701"/>
    </source>
</evidence>
<dbReference type="GO" id="GO:0007059">
    <property type="term" value="P:chromosome segregation"/>
    <property type="evidence" value="ECO:0007669"/>
    <property type="project" value="UniProtKB-KW"/>
</dbReference>
<feature type="compositionally biased region" description="Basic and acidic residues" evidence="19">
    <location>
        <begin position="132"/>
        <end position="164"/>
    </location>
</feature>
<reference evidence="20" key="1">
    <citation type="journal article" date="2020" name="bioRxiv">
        <title>Whole genome comparisons of ergot fungi reveals the divergence and evolution of species within the genus Claviceps are the result of varying mechanisms driving genome evolution and host range expansion.</title>
        <authorList>
            <person name="Wyka S.A."/>
            <person name="Mondo S.J."/>
            <person name="Liu M."/>
            <person name="Dettman J."/>
            <person name="Nalam V."/>
            <person name="Broders K.D."/>
        </authorList>
    </citation>
    <scope>NUCLEOTIDE SEQUENCE</scope>
    <source>
        <strain evidence="20">CCC 602</strain>
    </source>
</reference>
<organism evidence="20 21">
    <name type="scientific">Claviceps pusilla</name>
    <dbReference type="NCBI Taxonomy" id="123648"/>
    <lineage>
        <taxon>Eukaryota</taxon>
        <taxon>Fungi</taxon>
        <taxon>Dikarya</taxon>
        <taxon>Ascomycota</taxon>
        <taxon>Pezizomycotina</taxon>
        <taxon>Sordariomycetes</taxon>
        <taxon>Hypocreomycetidae</taxon>
        <taxon>Hypocreales</taxon>
        <taxon>Clavicipitaceae</taxon>
        <taxon>Claviceps</taxon>
    </lineage>
</organism>
<keyword evidence="6" id="KW-0963">Cytoplasm</keyword>
<evidence type="ECO:0000256" key="10">
    <source>
        <dbReference type="ARBA" id="ARBA00022829"/>
    </source>
</evidence>
<keyword evidence="7" id="KW-0132">Cell division</keyword>
<evidence type="ECO:0000256" key="1">
    <source>
        <dbReference type="ARBA" id="ARBA00004123"/>
    </source>
</evidence>
<keyword evidence="13" id="KW-0206">Cytoskeleton</keyword>
<comment type="similarity">
    <text evidence="4">Belongs to the DASH complex DUO1 family.</text>
</comment>
<evidence type="ECO:0000256" key="19">
    <source>
        <dbReference type="SAM" id="MobiDB-lite"/>
    </source>
</evidence>
<gene>
    <name evidence="20" type="ORF">E4U43_004176</name>
</gene>
<sequence>MADDTANTESDIWASPSHDAPLVTRPKTPKTPKTPKNPTEEAPQAETASRDDVLRRELEGVRSVNESIEGLLGTLDRAGGNIQVVAQTVANASTLLNTWTRLLSQTEHNQRLILHPGWKGLTEDLAEQEAEALEKQRAAERKAAEEERRREELRRRREEEETARRLAPPSTRGARGTRGLRTTRGRIATRSTTTGSRLPDPRITTTSSRSRGSSSIGRGVGTSRTRSRPRTTR</sequence>
<evidence type="ECO:0000256" key="13">
    <source>
        <dbReference type="ARBA" id="ARBA00023212"/>
    </source>
</evidence>
<keyword evidence="16" id="KW-0137">Centromere</keyword>
<evidence type="ECO:0000256" key="12">
    <source>
        <dbReference type="ARBA" id="ARBA00023054"/>
    </source>
</evidence>
<name>A0A9P7NFK0_9HYPO</name>
<evidence type="ECO:0000256" key="3">
    <source>
        <dbReference type="ARBA" id="ARBA00004629"/>
    </source>
</evidence>
<proteinExistence type="inferred from homology"/>
<keyword evidence="11" id="KW-0995">Kinetochore</keyword>
<dbReference type="GO" id="GO:0000278">
    <property type="term" value="P:mitotic cell cycle"/>
    <property type="evidence" value="ECO:0007669"/>
    <property type="project" value="InterPro"/>
</dbReference>
<dbReference type="OrthoDB" id="5599235at2759"/>
<evidence type="ECO:0000256" key="7">
    <source>
        <dbReference type="ARBA" id="ARBA00022618"/>
    </source>
</evidence>
<dbReference type="GO" id="GO:0072686">
    <property type="term" value="C:mitotic spindle"/>
    <property type="evidence" value="ECO:0007669"/>
    <property type="project" value="InterPro"/>
</dbReference>
<dbReference type="AlphaFoldDB" id="A0A9P7NFK0"/>
<evidence type="ECO:0000256" key="5">
    <source>
        <dbReference type="ARBA" id="ARBA00022454"/>
    </source>
</evidence>
<evidence type="ECO:0000256" key="9">
    <source>
        <dbReference type="ARBA" id="ARBA00022776"/>
    </source>
</evidence>
<evidence type="ECO:0000256" key="18">
    <source>
        <dbReference type="ARBA" id="ARBA00044358"/>
    </source>
</evidence>
<evidence type="ECO:0000256" key="16">
    <source>
        <dbReference type="ARBA" id="ARBA00023328"/>
    </source>
</evidence>
<evidence type="ECO:0000256" key="11">
    <source>
        <dbReference type="ARBA" id="ARBA00022838"/>
    </source>
</evidence>
<keyword evidence="12" id="KW-0175">Coiled coil</keyword>
<accession>A0A9P7NFK0</accession>
<dbReference type="PANTHER" id="PTHR28216">
    <property type="entry name" value="DASH COMPLEX SUBUNIT DUO1"/>
    <property type="match status" value="1"/>
</dbReference>
<dbReference type="PANTHER" id="PTHR28216:SF1">
    <property type="entry name" value="DASH COMPLEX SUBUNIT DUO1"/>
    <property type="match status" value="1"/>
</dbReference>
<comment type="subcellular location">
    <subcellularLocation>
        <location evidence="3">Chromosome</location>
        <location evidence="3">Centromere</location>
        <location evidence="3">Kinetochore</location>
    </subcellularLocation>
    <subcellularLocation>
        <location evidence="2">Cytoplasm</location>
        <location evidence="2">Cytoskeleton</location>
        <location evidence="2">Spindle</location>
    </subcellularLocation>
    <subcellularLocation>
        <location evidence="1">Nucleus</location>
    </subcellularLocation>
</comment>
<keyword evidence="21" id="KW-1185">Reference proteome</keyword>